<feature type="DNA-binding region" description="H-T-H motif" evidence="2">
    <location>
        <begin position="77"/>
        <end position="96"/>
    </location>
</feature>
<name>A0A7W5VBJ0_9ACTN</name>
<dbReference type="GO" id="GO:0003677">
    <property type="term" value="F:DNA binding"/>
    <property type="evidence" value="ECO:0007669"/>
    <property type="project" value="UniProtKB-UniRule"/>
</dbReference>
<sequence length="280" mass="29150">MTAVIAGGVAHDQAPLDQAGLIRRFPAEDQLRAASSPGRLCATVVSDGGARPRIHDPELILDTAERLVAGSGPDGVTIRGLAAATGMSNGAIYHSFESLPALLGRVWLRAANDFLDLQSTLVQQALNTGGQPATAMVEAVVAAADAPAVFALRRPAAARMLMGVRREQLLGPDLPDQLAADLFALDRRLLALLSHLIQGKLTPAAAIASMATGHRFSAPEARDLGLVDDVAELDRRIATADGRVRPLAGKDRTTLAAIKTTMFASALAALRDTQPAPATA</sequence>
<feature type="domain" description="HTH tetR-type" evidence="3">
    <location>
        <begin position="54"/>
        <end position="114"/>
    </location>
</feature>
<dbReference type="InterPro" id="IPR029045">
    <property type="entry name" value="ClpP/crotonase-like_dom_sf"/>
</dbReference>
<proteinExistence type="predicted"/>
<dbReference type="InterPro" id="IPR009057">
    <property type="entry name" value="Homeodomain-like_sf"/>
</dbReference>
<dbReference type="AlphaFoldDB" id="A0A7W5VBJ0"/>
<dbReference type="SUPFAM" id="SSF52096">
    <property type="entry name" value="ClpP/crotonase"/>
    <property type="match status" value="1"/>
</dbReference>
<gene>
    <name evidence="4" type="ORF">FHR33_008936</name>
</gene>
<evidence type="ECO:0000256" key="2">
    <source>
        <dbReference type="PROSITE-ProRule" id="PRU00335"/>
    </source>
</evidence>
<comment type="caution">
    <text evidence="4">The sequence shown here is derived from an EMBL/GenBank/DDBJ whole genome shotgun (WGS) entry which is preliminary data.</text>
</comment>
<evidence type="ECO:0000313" key="5">
    <source>
        <dbReference type="Proteomes" id="UP000579945"/>
    </source>
</evidence>
<dbReference type="EMBL" id="JACIBV010000002">
    <property type="protein sequence ID" value="MBB3732989.1"/>
    <property type="molecule type" value="Genomic_DNA"/>
</dbReference>
<dbReference type="Gene3D" id="1.10.10.60">
    <property type="entry name" value="Homeodomain-like"/>
    <property type="match status" value="1"/>
</dbReference>
<dbReference type="InterPro" id="IPR001647">
    <property type="entry name" value="HTH_TetR"/>
</dbReference>
<evidence type="ECO:0000256" key="1">
    <source>
        <dbReference type="ARBA" id="ARBA00023125"/>
    </source>
</evidence>
<evidence type="ECO:0000313" key="4">
    <source>
        <dbReference type="EMBL" id="MBB3732989.1"/>
    </source>
</evidence>
<protein>
    <submittedName>
        <fullName evidence="4">AcrR family transcriptional regulator</fullName>
    </submittedName>
</protein>
<dbReference type="Pfam" id="PF00440">
    <property type="entry name" value="TetR_N"/>
    <property type="match status" value="1"/>
</dbReference>
<evidence type="ECO:0000259" key="3">
    <source>
        <dbReference type="PROSITE" id="PS50977"/>
    </source>
</evidence>
<dbReference type="Proteomes" id="UP000579945">
    <property type="component" value="Unassembled WGS sequence"/>
</dbReference>
<accession>A0A7W5VBJ0</accession>
<dbReference type="GeneID" id="95394974"/>
<keyword evidence="1 2" id="KW-0238">DNA-binding</keyword>
<organism evidence="4 5">
    <name type="scientific">Nonomuraea dietziae</name>
    <dbReference type="NCBI Taxonomy" id="65515"/>
    <lineage>
        <taxon>Bacteria</taxon>
        <taxon>Bacillati</taxon>
        <taxon>Actinomycetota</taxon>
        <taxon>Actinomycetes</taxon>
        <taxon>Streptosporangiales</taxon>
        <taxon>Streptosporangiaceae</taxon>
        <taxon>Nonomuraea</taxon>
    </lineage>
</organism>
<reference evidence="4 5" key="1">
    <citation type="submission" date="2020-08" db="EMBL/GenBank/DDBJ databases">
        <title>Sequencing the genomes of 1000 actinobacteria strains.</title>
        <authorList>
            <person name="Klenk H.-P."/>
        </authorList>
    </citation>
    <scope>NUCLEOTIDE SEQUENCE [LARGE SCALE GENOMIC DNA]</scope>
    <source>
        <strain evidence="4 5">DSM 44320</strain>
    </source>
</reference>
<keyword evidence="5" id="KW-1185">Reference proteome</keyword>
<dbReference type="Gene3D" id="3.90.226.10">
    <property type="entry name" value="2-enoyl-CoA Hydratase, Chain A, domain 1"/>
    <property type="match status" value="1"/>
</dbReference>
<dbReference type="RefSeq" id="WP_246453699.1">
    <property type="nucleotide sequence ID" value="NZ_BAAAXX010000043.1"/>
</dbReference>
<dbReference type="SUPFAM" id="SSF46689">
    <property type="entry name" value="Homeodomain-like"/>
    <property type="match status" value="1"/>
</dbReference>
<dbReference type="PROSITE" id="PS50977">
    <property type="entry name" value="HTH_TETR_2"/>
    <property type="match status" value="1"/>
</dbReference>